<evidence type="ECO:0000313" key="1">
    <source>
        <dbReference type="EMBL" id="CAF1076703.1"/>
    </source>
</evidence>
<comment type="caution">
    <text evidence="1">The sequence shown here is derived from an EMBL/GenBank/DDBJ whole genome shotgun (WGS) entry which is preliminary data.</text>
</comment>
<protein>
    <submittedName>
        <fullName evidence="1">Uncharacterized protein</fullName>
    </submittedName>
</protein>
<dbReference type="AlphaFoldDB" id="A0A814MD08"/>
<dbReference type="EMBL" id="CAJNOC010006386">
    <property type="protein sequence ID" value="CAF1076703.1"/>
    <property type="molecule type" value="Genomic_DNA"/>
</dbReference>
<keyword evidence="2" id="KW-1185">Reference proteome</keyword>
<gene>
    <name evidence="1" type="ORF">OXX778_LOCUS19997</name>
</gene>
<feature type="non-terminal residue" evidence="1">
    <location>
        <position position="33"/>
    </location>
</feature>
<name>A0A814MD08_9BILA</name>
<evidence type="ECO:0000313" key="2">
    <source>
        <dbReference type="Proteomes" id="UP000663879"/>
    </source>
</evidence>
<sequence>MLLVYDLNSSVKLFNFMNLCETVCSHLDSVFFV</sequence>
<organism evidence="1 2">
    <name type="scientific">Brachionus calyciflorus</name>
    <dbReference type="NCBI Taxonomy" id="104777"/>
    <lineage>
        <taxon>Eukaryota</taxon>
        <taxon>Metazoa</taxon>
        <taxon>Spiralia</taxon>
        <taxon>Gnathifera</taxon>
        <taxon>Rotifera</taxon>
        <taxon>Eurotatoria</taxon>
        <taxon>Monogononta</taxon>
        <taxon>Pseudotrocha</taxon>
        <taxon>Ploima</taxon>
        <taxon>Brachionidae</taxon>
        <taxon>Brachionus</taxon>
    </lineage>
</organism>
<proteinExistence type="predicted"/>
<dbReference type="Proteomes" id="UP000663879">
    <property type="component" value="Unassembled WGS sequence"/>
</dbReference>
<accession>A0A814MD08</accession>
<reference evidence="1" key="1">
    <citation type="submission" date="2021-02" db="EMBL/GenBank/DDBJ databases">
        <authorList>
            <person name="Nowell W R."/>
        </authorList>
    </citation>
    <scope>NUCLEOTIDE SEQUENCE</scope>
    <source>
        <strain evidence="1">Ploen Becks lab</strain>
    </source>
</reference>